<dbReference type="Proteomes" id="UP001497497">
    <property type="component" value="Unassembled WGS sequence"/>
</dbReference>
<keyword evidence="2" id="KW-0732">Signal</keyword>
<dbReference type="Gene3D" id="2.80.10.50">
    <property type="match status" value="1"/>
</dbReference>
<evidence type="ECO:0000313" key="3">
    <source>
        <dbReference type="EMBL" id="CAL1545858.1"/>
    </source>
</evidence>
<dbReference type="EMBL" id="CAXITT010000743">
    <property type="protein sequence ID" value="CAL1545858.1"/>
    <property type="molecule type" value="Genomic_DNA"/>
</dbReference>
<dbReference type="AlphaFoldDB" id="A0AAV2II47"/>
<dbReference type="Pfam" id="PF00167">
    <property type="entry name" value="FGF"/>
    <property type="match status" value="1"/>
</dbReference>
<evidence type="ECO:0008006" key="5">
    <source>
        <dbReference type="Google" id="ProtNLM"/>
    </source>
</evidence>
<dbReference type="CDD" id="cd23307">
    <property type="entry name" value="beta-trefoil_FGF8-like"/>
    <property type="match status" value="1"/>
</dbReference>
<comment type="caution">
    <text evidence="3">The sequence shown here is derived from an EMBL/GenBank/DDBJ whole genome shotgun (WGS) entry which is preliminary data.</text>
</comment>
<evidence type="ECO:0000313" key="4">
    <source>
        <dbReference type="Proteomes" id="UP001497497"/>
    </source>
</evidence>
<accession>A0AAV2II47</accession>
<keyword evidence="4" id="KW-1185">Reference proteome</keyword>
<protein>
    <recommendedName>
        <fullName evidence="5">FGF</fullName>
    </recommendedName>
</protein>
<dbReference type="GO" id="GO:0008083">
    <property type="term" value="F:growth factor activity"/>
    <property type="evidence" value="ECO:0007669"/>
    <property type="project" value="InterPro"/>
</dbReference>
<dbReference type="InterPro" id="IPR008996">
    <property type="entry name" value="IL1/FGF"/>
</dbReference>
<dbReference type="InterPro" id="IPR002209">
    <property type="entry name" value="Fibroblast_GF_fam"/>
</dbReference>
<dbReference type="SMART" id="SM00442">
    <property type="entry name" value="FGF"/>
    <property type="match status" value="1"/>
</dbReference>
<comment type="similarity">
    <text evidence="1">Belongs to the heparin-binding growth factors family.</text>
</comment>
<feature type="signal peptide" evidence="2">
    <location>
        <begin position="1"/>
        <end position="30"/>
    </location>
</feature>
<feature type="chain" id="PRO_5043662752" description="FGF" evidence="2">
    <location>
        <begin position="31"/>
        <end position="206"/>
    </location>
</feature>
<name>A0AAV2II47_LYMST</name>
<gene>
    <name evidence="3" type="ORF">GSLYS_00019235001</name>
</gene>
<proteinExistence type="inferred from homology"/>
<sequence length="206" mass="23035">MRNSSAIYQASPPRFRVLLLLLIQIHLALAAPTAYDSPTYTQTISAYETVTGGSTLTKMQRLESRCSGKFVSMGFEGKINAKGDKNAYSVLIFESHASGGGKVKIKSNATRKYLCFSKHGKLIDRQYPARNDEKCIFHEKSIGNSIMLQSVANSGWKVGFYKKGNKMKAPFRKKNQKCFKFAKLELMGDPPILKGDPWPFSLPLDR</sequence>
<dbReference type="SUPFAM" id="SSF50353">
    <property type="entry name" value="Cytokine"/>
    <property type="match status" value="1"/>
</dbReference>
<reference evidence="3 4" key="1">
    <citation type="submission" date="2024-04" db="EMBL/GenBank/DDBJ databases">
        <authorList>
            <consortium name="Genoscope - CEA"/>
            <person name="William W."/>
        </authorList>
    </citation>
    <scope>NUCLEOTIDE SEQUENCE [LARGE SCALE GENOMIC DNA]</scope>
</reference>
<evidence type="ECO:0000256" key="1">
    <source>
        <dbReference type="ARBA" id="ARBA00007936"/>
    </source>
</evidence>
<organism evidence="3 4">
    <name type="scientific">Lymnaea stagnalis</name>
    <name type="common">Great pond snail</name>
    <name type="synonym">Helix stagnalis</name>
    <dbReference type="NCBI Taxonomy" id="6523"/>
    <lineage>
        <taxon>Eukaryota</taxon>
        <taxon>Metazoa</taxon>
        <taxon>Spiralia</taxon>
        <taxon>Lophotrochozoa</taxon>
        <taxon>Mollusca</taxon>
        <taxon>Gastropoda</taxon>
        <taxon>Heterobranchia</taxon>
        <taxon>Euthyneura</taxon>
        <taxon>Panpulmonata</taxon>
        <taxon>Hygrophila</taxon>
        <taxon>Lymnaeoidea</taxon>
        <taxon>Lymnaeidae</taxon>
        <taxon>Lymnaea</taxon>
    </lineage>
</organism>
<evidence type="ECO:0000256" key="2">
    <source>
        <dbReference type="SAM" id="SignalP"/>
    </source>
</evidence>
<dbReference type="PANTHER" id="PTHR11486">
    <property type="entry name" value="FIBROBLAST GROWTH FACTOR"/>
    <property type="match status" value="1"/>
</dbReference>